<evidence type="ECO:0000313" key="6">
    <source>
        <dbReference type="EMBL" id="MBP2476422.1"/>
    </source>
</evidence>
<sequence>MSVGVEEEFLLADPVTRHLTPTAAAVVEHAAAALGPRVGPELTAYQVETRTDPHSDLGELTEQLYTTRLALSAAATTRGTRLVASGAPVLSPPGPPPVTPGERYARSLAAFGALDDEQVCCACHVHLGIADRDQAVKVSNHLRPWLPTLIALSGNSPLWAGRDTGYASWRTITWHRWPVSGPPPVFASAAHYDDVVGELIESGAVLDRAGVYWDIRPSTHVPTLEIRVADTGATVADTVLLTALLRAAGTTVLRDPASPPPAADPVLLRAACWRAARDGLDGFVPRPGGRGLVPAKRAVADLVEWVGPELRRAGDAELAEGLLARLFAQGTGAARQLRAFRRHGSLTGVVDELVEGTVSAPLGLPSVA</sequence>
<dbReference type="NCBIfam" id="NF010041">
    <property type="entry name" value="PRK13517.1-1"/>
    <property type="match status" value="1"/>
</dbReference>
<dbReference type="InterPro" id="IPR011793">
    <property type="entry name" value="YbdK"/>
</dbReference>
<comment type="catalytic activity">
    <reaction evidence="4 5">
        <text>L-cysteine + L-glutamate + ATP = gamma-L-glutamyl-L-cysteine + ADP + phosphate + H(+)</text>
        <dbReference type="Rhea" id="RHEA:13285"/>
        <dbReference type="ChEBI" id="CHEBI:15378"/>
        <dbReference type="ChEBI" id="CHEBI:29985"/>
        <dbReference type="ChEBI" id="CHEBI:30616"/>
        <dbReference type="ChEBI" id="CHEBI:35235"/>
        <dbReference type="ChEBI" id="CHEBI:43474"/>
        <dbReference type="ChEBI" id="CHEBI:58173"/>
        <dbReference type="ChEBI" id="CHEBI:456216"/>
        <dbReference type="EC" id="6.3.2.2"/>
    </reaction>
</comment>
<dbReference type="InterPro" id="IPR006336">
    <property type="entry name" value="GCS2"/>
</dbReference>
<dbReference type="Proteomes" id="UP001519363">
    <property type="component" value="Unassembled WGS sequence"/>
</dbReference>
<comment type="caution">
    <text evidence="6">The sequence shown here is derived from an EMBL/GenBank/DDBJ whole genome shotgun (WGS) entry which is preliminary data.</text>
</comment>
<dbReference type="EC" id="6.3.2.2" evidence="5"/>
<evidence type="ECO:0000313" key="7">
    <source>
        <dbReference type="Proteomes" id="UP001519363"/>
    </source>
</evidence>
<gene>
    <name evidence="6" type="ORF">JOF53_005294</name>
</gene>
<comment type="similarity">
    <text evidence="5">Belongs to the glutamate--cysteine ligase type 2 family. YbdK subfamily.</text>
</comment>
<dbReference type="HAMAP" id="MF_01609">
    <property type="entry name" value="Glu_cys_ligase_2"/>
    <property type="match status" value="1"/>
</dbReference>
<name>A0ABS5AIL2_9PSEU</name>
<dbReference type="SUPFAM" id="SSF55931">
    <property type="entry name" value="Glutamine synthetase/guanido kinase"/>
    <property type="match status" value="1"/>
</dbReference>
<evidence type="ECO:0000256" key="2">
    <source>
        <dbReference type="ARBA" id="ARBA00022741"/>
    </source>
</evidence>
<proteinExistence type="inferred from homology"/>
<keyword evidence="1 5" id="KW-0436">Ligase</keyword>
<dbReference type="PANTHER" id="PTHR36510:SF1">
    <property type="entry name" value="GLUTAMATE--CYSTEINE LIGASE 2-RELATED"/>
    <property type="match status" value="1"/>
</dbReference>
<dbReference type="InterPro" id="IPR050141">
    <property type="entry name" value="GCL_type2/YbdK_subfam"/>
</dbReference>
<dbReference type="PANTHER" id="PTHR36510">
    <property type="entry name" value="GLUTAMATE--CYSTEINE LIGASE 2-RELATED"/>
    <property type="match status" value="1"/>
</dbReference>
<evidence type="ECO:0000256" key="1">
    <source>
        <dbReference type="ARBA" id="ARBA00022598"/>
    </source>
</evidence>
<accession>A0ABS5AIL2</accession>
<dbReference type="Pfam" id="PF04107">
    <property type="entry name" value="GCS2"/>
    <property type="match status" value="1"/>
</dbReference>
<evidence type="ECO:0000256" key="3">
    <source>
        <dbReference type="ARBA" id="ARBA00022840"/>
    </source>
</evidence>
<evidence type="ECO:0000256" key="4">
    <source>
        <dbReference type="ARBA" id="ARBA00048819"/>
    </source>
</evidence>
<comment type="function">
    <text evidence="5">ATP-dependent carboxylate-amine ligase which exhibits weak glutamate--cysteine ligase activity.</text>
</comment>
<dbReference type="RefSeq" id="WP_209707298.1">
    <property type="nucleotide sequence ID" value="NZ_JAGIOO010000001.1"/>
</dbReference>
<evidence type="ECO:0000256" key="5">
    <source>
        <dbReference type="HAMAP-Rule" id="MF_01609"/>
    </source>
</evidence>
<dbReference type="EMBL" id="JAGIOO010000001">
    <property type="protein sequence ID" value="MBP2476422.1"/>
    <property type="molecule type" value="Genomic_DNA"/>
</dbReference>
<dbReference type="Gene3D" id="3.30.590.20">
    <property type="match status" value="1"/>
</dbReference>
<dbReference type="GO" id="GO:0016874">
    <property type="term" value="F:ligase activity"/>
    <property type="evidence" value="ECO:0007669"/>
    <property type="project" value="UniProtKB-KW"/>
</dbReference>
<reference evidence="6 7" key="1">
    <citation type="submission" date="2021-03" db="EMBL/GenBank/DDBJ databases">
        <title>Sequencing the genomes of 1000 actinobacteria strains.</title>
        <authorList>
            <person name="Klenk H.-P."/>
        </authorList>
    </citation>
    <scope>NUCLEOTIDE SEQUENCE [LARGE SCALE GENOMIC DNA]</scope>
    <source>
        <strain evidence="6 7">DSM 44580</strain>
    </source>
</reference>
<organism evidence="6 7">
    <name type="scientific">Crossiella equi</name>
    <dbReference type="NCBI Taxonomy" id="130796"/>
    <lineage>
        <taxon>Bacteria</taxon>
        <taxon>Bacillati</taxon>
        <taxon>Actinomycetota</taxon>
        <taxon>Actinomycetes</taxon>
        <taxon>Pseudonocardiales</taxon>
        <taxon>Pseudonocardiaceae</taxon>
        <taxon>Crossiella</taxon>
    </lineage>
</organism>
<dbReference type="InterPro" id="IPR014746">
    <property type="entry name" value="Gln_synth/guanido_kin_cat_dom"/>
</dbReference>
<keyword evidence="2 5" id="KW-0547">Nucleotide-binding</keyword>
<keyword evidence="3 5" id="KW-0067">ATP-binding</keyword>
<keyword evidence="7" id="KW-1185">Reference proteome</keyword>
<dbReference type="NCBIfam" id="TIGR02050">
    <property type="entry name" value="gshA_cyan_rel"/>
    <property type="match status" value="1"/>
</dbReference>
<protein>
    <recommendedName>
        <fullName evidence="5">Putative glutamate--cysteine ligase 2</fullName>
        <ecNumber evidence="5">6.3.2.2</ecNumber>
    </recommendedName>
    <alternativeName>
        <fullName evidence="5">Gamma-glutamylcysteine synthetase 2</fullName>
        <shortName evidence="5">GCS 2</shortName>
        <shortName evidence="5">Gamma-GCS 2</shortName>
    </alternativeName>
</protein>